<gene>
    <name evidence="1" type="ORF">HPB51_008086</name>
</gene>
<dbReference type="Proteomes" id="UP000821866">
    <property type="component" value="Chromosome 11"/>
</dbReference>
<evidence type="ECO:0000313" key="1">
    <source>
        <dbReference type="EMBL" id="KAH8035719.1"/>
    </source>
</evidence>
<dbReference type="AlphaFoldDB" id="A0A9J6ENB1"/>
<dbReference type="EMBL" id="JABSTU010000003">
    <property type="protein sequence ID" value="KAH8035719.1"/>
    <property type="molecule type" value="Genomic_DNA"/>
</dbReference>
<accession>A0A9J6ENB1</accession>
<reference evidence="1" key="2">
    <citation type="submission" date="2021-09" db="EMBL/GenBank/DDBJ databases">
        <authorList>
            <person name="Jia N."/>
            <person name="Wang J."/>
            <person name="Shi W."/>
            <person name="Du L."/>
            <person name="Sun Y."/>
            <person name="Zhan W."/>
            <person name="Jiang J."/>
            <person name="Wang Q."/>
            <person name="Zhang B."/>
            <person name="Ji P."/>
            <person name="Sakyi L.B."/>
            <person name="Cui X."/>
            <person name="Yuan T."/>
            <person name="Jiang B."/>
            <person name="Yang W."/>
            <person name="Lam T.T.-Y."/>
            <person name="Chang Q."/>
            <person name="Ding S."/>
            <person name="Wang X."/>
            <person name="Zhu J."/>
            <person name="Ruan X."/>
            <person name="Zhao L."/>
            <person name="Wei J."/>
            <person name="Que T."/>
            <person name="Du C."/>
            <person name="Cheng J."/>
            <person name="Dai P."/>
            <person name="Han X."/>
            <person name="Huang E."/>
            <person name="Gao Y."/>
            <person name="Liu J."/>
            <person name="Shao H."/>
            <person name="Ye R."/>
            <person name="Li L."/>
            <person name="Wei W."/>
            <person name="Wang X."/>
            <person name="Wang C."/>
            <person name="Huo Q."/>
            <person name="Li W."/>
            <person name="Guo W."/>
            <person name="Chen H."/>
            <person name="Chen S."/>
            <person name="Zhou L."/>
            <person name="Zhou L."/>
            <person name="Ni X."/>
            <person name="Tian J."/>
            <person name="Zhou Y."/>
            <person name="Sheng Y."/>
            <person name="Liu T."/>
            <person name="Pan Y."/>
            <person name="Xia L."/>
            <person name="Li J."/>
            <person name="Zhao F."/>
            <person name="Cao W."/>
        </authorList>
    </citation>
    <scope>NUCLEOTIDE SEQUENCE</scope>
    <source>
        <strain evidence="1">Rmic-2018</strain>
        <tissue evidence="1">Larvae</tissue>
    </source>
</reference>
<evidence type="ECO:0000313" key="2">
    <source>
        <dbReference type="Proteomes" id="UP000821866"/>
    </source>
</evidence>
<proteinExistence type="predicted"/>
<sequence>MLVLDEFRSLLTPGVKTRLLKSNCDLVLQPLDVSVDKPFKALLRQGSADSDVQTSPDMSDEAIVALVVEVSPNDSDEDDMESDNTGG</sequence>
<protein>
    <submittedName>
        <fullName evidence="1">Uncharacterized protein</fullName>
    </submittedName>
</protein>
<comment type="caution">
    <text evidence="1">The sequence shown here is derived from an EMBL/GenBank/DDBJ whole genome shotgun (WGS) entry which is preliminary data.</text>
</comment>
<organism evidence="1 2">
    <name type="scientific">Rhipicephalus microplus</name>
    <name type="common">Cattle tick</name>
    <name type="synonym">Boophilus microplus</name>
    <dbReference type="NCBI Taxonomy" id="6941"/>
    <lineage>
        <taxon>Eukaryota</taxon>
        <taxon>Metazoa</taxon>
        <taxon>Ecdysozoa</taxon>
        <taxon>Arthropoda</taxon>
        <taxon>Chelicerata</taxon>
        <taxon>Arachnida</taxon>
        <taxon>Acari</taxon>
        <taxon>Parasitiformes</taxon>
        <taxon>Ixodida</taxon>
        <taxon>Ixodoidea</taxon>
        <taxon>Ixodidae</taxon>
        <taxon>Rhipicephalinae</taxon>
        <taxon>Rhipicephalus</taxon>
        <taxon>Boophilus</taxon>
    </lineage>
</organism>
<keyword evidence="2" id="KW-1185">Reference proteome</keyword>
<name>A0A9J6ENB1_RHIMP</name>
<reference evidence="1" key="1">
    <citation type="journal article" date="2020" name="Cell">
        <title>Large-Scale Comparative Analyses of Tick Genomes Elucidate Their Genetic Diversity and Vector Capacities.</title>
        <authorList>
            <consortium name="Tick Genome and Microbiome Consortium (TIGMIC)"/>
            <person name="Jia N."/>
            <person name="Wang J."/>
            <person name="Shi W."/>
            <person name="Du L."/>
            <person name="Sun Y."/>
            <person name="Zhan W."/>
            <person name="Jiang J.F."/>
            <person name="Wang Q."/>
            <person name="Zhang B."/>
            <person name="Ji P."/>
            <person name="Bell-Sakyi L."/>
            <person name="Cui X.M."/>
            <person name="Yuan T.T."/>
            <person name="Jiang B.G."/>
            <person name="Yang W.F."/>
            <person name="Lam T.T."/>
            <person name="Chang Q.C."/>
            <person name="Ding S.J."/>
            <person name="Wang X.J."/>
            <person name="Zhu J.G."/>
            <person name="Ruan X.D."/>
            <person name="Zhao L."/>
            <person name="Wei J.T."/>
            <person name="Ye R.Z."/>
            <person name="Que T.C."/>
            <person name="Du C.H."/>
            <person name="Zhou Y.H."/>
            <person name="Cheng J.X."/>
            <person name="Dai P.F."/>
            <person name="Guo W.B."/>
            <person name="Han X.H."/>
            <person name="Huang E.J."/>
            <person name="Li L.F."/>
            <person name="Wei W."/>
            <person name="Gao Y.C."/>
            <person name="Liu J.Z."/>
            <person name="Shao H.Z."/>
            <person name="Wang X."/>
            <person name="Wang C.C."/>
            <person name="Yang T.C."/>
            <person name="Huo Q.B."/>
            <person name="Li W."/>
            <person name="Chen H.Y."/>
            <person name="Chen S.E."/>
            <person name="Zhou L.G."/>
            <person name="Ni X.B."/>
            <person name="Tian J.H."/>
            <person name="Sheng Y."/>
            <person name="Liu T."/>
            <person name="Pan Y.S."/>
            <person name="Xia L.Y."/>
            <person name="Li J."/>
            <person name="Zhao F."/>
            <person name="Cao W.C."/>
        </authorList>
    </citation>
    <scope>NUCLEOTIDE SEQUENCE</scope>
    <source>
        <strain evidence="1">Rmic-2018</strain>
    </source>
</reference>